<evidence type="ECO:0000313" key="2">
    <source>
        <dbReference type="Proteomes" id="UP000094043"/>
    </source>
</evidence>
<protein>
    <submittedName>
        <fullName evidence="1">Uncharacterized protein</fullName>
    </submittedName>
</protein>
<dbReference type="KEGG" id="cdep:91088335"/>
<reference evidence="1" key="2">
    <citation type="journal article" date="2022" name="Elife">
        <title>Obligate sexual reproduction of a homothallic fungus closely related to the Cryptococcus pathogenic species complex.</title>
        <authorList>
            <person name="Passer A.R."/>
            <person name="Clancey S.A."/>
            <person name="Shea T."/>
            <person name="David-Palma M."/>
            <person name="Averette A.F."/>
            <person name="Boekhout T."/>
            <person name="Porcel B.M."/>
            <person name="Nowrousian M."/>
            <person name="Cuomo C.A."/>
            <person name="Sun S."/>
            <person name="Heitman J."/>
            <person name="Coelho M.A."/>
        </authorList>
    </citation>
    <scope>NUCLEOTIDE SEQUENCE</scope>
    <source>
        <strain evidence="1">CBS 7841</strain>
    </source>
</reference>
<dbReference type="RefSeq" id="XP_066069610.1">
    <property type="nucleotide sequence ID" value="XM_066213513.1"/>
</dbReference>
<dbReference type="EMBL" id="CP143787">
    <property type="protein sequence ID" value="WVN88910.1"/>
    <property type="molecule type" value="Genomic_DNA"/>
</dbReference>
<gene>
    <name evidence="1" type="ORF">L203_104125</name>
</gene>
<reference evidence="1" key="1">
    <citation type="submission" date="2016-06" db="EMBL/GenBank/DDBJ databases">
        <authorList>
            <person name="Cuomo C."/>
            <person name="Litvintseva A."/>
            <person name="Heitman J."/>
            <person name="Chen Y."/>
            <person name="Sun S."/>
            <person name="Springer D."/>
            <person name="Dromer F."/>
            <person name="Young S."/>
            <person name="Zeng Q."/>
            <person name="Chapman S."/>
            <person name="Gujja S."/>
            <person name="Saif S."/>
            <person name="Birren B."/>
        </authorList>
    </citation>
    <scope>NUCLEOTIDE SEQUENCE</scope>
    <source>
        <strain evidence="1">CBS 7841</strain>
    </source>
</reference>
<reference evidence="1" key="3">
    <citation type="submission" date="2024-01" db="EMBL/GenBank/DDBJ databases">
        <authorList>
            <person name="Coelho M.A."/>
            <person name="David-Palma M."/>
            <person name="Shea T."/>
            <person name="Sun S."/>
            <person name="Cuomo C.A."/>
            <person name="Heitman J."/>
        </authorList>
    </citation>
    <scope>NUCLEOTIDE SEQUENCE</scope>
    <source>
        <strain evidence="1">CBS 7841</strain>
    </source>
</reference>
<name>A0A1E3IBD0_9TREE</name>
<evidence type="ECO:0000313" key="1">
    <source>
        <dbReference type="EMBL" id="WVN88910.1"/>
    </source>
</evidence>
<dbReference type="VEuPathDB" id="FungiDB:L203_04422"/>
<proteinExistence type="predicted"/>
<sequence>MLSASAIVPPAILPSPLSAHRRDTIKDLPPLSQPQPPCIMSTLEEPFITNVLETVGRLGKSAYNTNNHLRSYKKLAYSVDELNRMTQEEQDAYIQQTAADTYHAAFQDRLTGCVAVVPGTNKDDGSVYPRIFLDKSVATAAYHDLDGGLSRLANSVARETQKQSFYGAAYNQFCPTTANGITSHVQHSLVPDPGSVLSVQYEEGKKAWEEELRRHSMEEVKAIAEGYGGYSCAPLGIVLEDQLVGDTNMAHMGFTFRDLEDAATQARDVEEGTKRRMLERKGRWERDRPMESGIDDEQVERHRRAWEGHKKRNLPIVKDGLRRVLAGASPTDRTDLSGISLAPVFCLDPCASSYESGRATVTDNAGKELPGRGIVFSGSDISIGCYDGGTDVDSLLPKPEDCDRMLEGYRTTQGGTAGFGTGV</sequence>
<dbReference type="GeneID" id="91088335"/>
<keyword evidence="2" id="KW-1185">Reference proteome</keyword>
<dbReference type="AlphaFoldDB" id="A0A1E3IBD0"/>
<organism evidence="1 2">
    <name type="scientific">Cryptococcus depauperatus CBS 7841</name>
    <dbReference type="NCBI Taxonomy" id="1295531"/>
    <lineage>
        <taxon>Eukaryota</taxon>
        <taxon>Fungi</taxon>
        <taxon>Dikarya</taxon>
        <taxon>Basidiomycota</taxon>
        <taxon>Agaricomycotina</taxon>
        <taxon>Tremellomycetes</taxon>
        <taxon>Tremellales</taxon>
        <taxon>Cryptococcaceae</taxon>
        <taxon>Cryptococcus</taxon>
    </lineage>
</organism>
<dbReference type="Proteomes" id="UP000094043">
    <property type="component" value="Chromosome 4"/>
</dbReference>
<accession>A0A1E3IBD0</accession>